<evidence type="ECO:0000256" key="9">
    <source>
        <dbReference type="SAM" id="Phobius"/>
    </source>
</evidence>
<dbReference type="GO" id="GO:0061630">
    <property type="term" value="F:ubiquitin protein ligase activity"/>
    <property type="evidence" value="ECO:0007669"/>
    <property type="project" value="InterPro"/>
</dbReference>
<protein>
    <recommendedName>
        <fullName evidence="2">E3 ubiquitin-protein ligase RNF170</fullName>
    </recommendedName>
    <alternativeName>
        <fullName evidence="7">RING finger protein 170</fullName>
    </alternativeName>
    <alternativeName>
        <fullName evidence="6">RING-type E3 ubiquitin transferase RNF170</fullName>
    </alternativeName>
</protein>
<keyword evidence="8" id="KW-0863">Zinc-finger</keyword>
<dbReference type="GO" id="GO:0012505">
    <property type="term" value="C:endomembrane system"/>
    <property type="evidence" value="ECO:0007669"/>
    <property type="project" value="UniProtKB-SubCell"/>
</dbReference>
<evidence type="ECO:0000256" key="2">
    <source>
        <dbReference type="ARBA" id="ARBA00014068"/>
    </source>
</evidence>
<keyword evidence="8" id="KW-0862">Zinc</keyword>
<proteinExistence type="predicted"/>
<dbReference type="InterPro" id="IPR038896">
    <property type="entry name" value="RNF170"/>
</dbReference>
<dbReference type="PANTHER" id="PTHR22894">
    <property type="entry name" value="RING-TYPE DOMAIN-CONTAINING PROTEIN"/>
    <property type="match status" value="1"/>
</dbReference>
<dbReference type="Pfam" id="PF06803">
    <property type="entry name" value="DUF1232"/>
    <property type="match status" value="1"/>
</dbReference>
<sequence length="189" mass="22034">MDVPPADEVCCVCHDRFSLPCQANCSHWFCEFMFSGNCILRVWQSGFHLQPCRCPLCRRPITLLIPSASLNRDHDREAYRVLQSIESYNRQFGRVPTSLIQRFRDVPFFIKRLFRELVDPQRALPLVFRARMFLSILASVTYVLSPMDILPERMYGYVGFLDDFFLVVIFFLYLASVSRGLLLRRHGGA</sequence>
<feature type="transmembrane region" description="Helical" evidence="9">
    <location>
        <begin position="164"/>
        <end position="182"/>
    </location>
</feature>
<evidence type="ECO:0000259" key="10">
    <source>
        <dbReference type="PROSITE" id="PS50089"/>
    </source>
</evidence>
<dbReference type="InterPro" id="IPR001841">
    <property type="entry name" value="Znf_RING"/>
</dbReference>
<feature type="domain" description="RING-type" evidence="10">
    <location>
        <begin position="10"/>
        <end position="58"/>
    </location>
</feature>
<evidence type="ECO:0000256" key="6">
    <source>
        <dbReference type="ARBA" id="ARBA00030110"/>
    </source>
</evidence>
<comment type="subcellular location">
    <subcellularLocation>
        <location evidence="1">Endomembrane system</location>
        <topology evidence="1">Multi-pass membrane protein</topology>
    </subcellularLocation>
</comment>
<feature type="transmembrane region" description="Helical" evidence="9">
    <location>
        <begin position="123"/>
        <end position="144"/>
    </location>
</feature>
<keyword evidence="12" id="KW-1185">Reference proteome</keyword>
<dbReference type="AlphaFoldDB" id="A0AAQ3K7J3"/>
<evidence type="ECO:0000256" key="5">
    <source>
        <dbReference type="ARBA" id="ARBA00023136"/>
    </source>
</evidence>
<evidence type="ECO:0000256" key="4">
    <source>
        <dbReference type="ARBA" id="ARBA00022989"/>
    </source>
</evidence>
<evidence type="ECO:0000313" key="11">
    <source>
        <dbReference type="EMBL" id="WOL03558.1"/>
    </source>
</evidence>
<keyword evidence="5 9" id="KW-0472">Membrane</keyword>
<evidence type="ECO:0000256" key="3">
    <source>
        <dbReference type="ARBA" id="ARBA00022692"/>
    </source>
</evidence>
<gene>
    <name evidence="11" type="ORF">Cni_G12278</name>
</gene>
<keyword evidence="4 9" id="KW-1133">Transmembrane helix</keyword>
<dbReference type="Proteomes" id="UP001327560">
    <property type="component" value="Chromosome 4"/>
</dbReference>
<organism evidence="11 12">
    <name type="scientific">Canna indica</name>
    <name type="common">Indian-shot</name>
    <dbReference type="NCBI Taxonomy" id="4628"/>
    <lineage>
        <taxon>Eukaryota</taxon>
        <taxon>Viridiplantae</taxon>
        <taxon>Streptophyta</taxon>
        <taxon>Embryophyta</taxon>
        <taxon>Tracheophyta</taxon>
        <taxon>Spermatophyta</taxon>
        <taxon>Magnoliopsida</taxon>
        <taxon>Liliopsida</taxon>
        <taxon>Zingiberales</taxon>
        <taxon>Cannaceae</taxon>
        <taxon>Canna</taxon>
    </lineage>
</organism>
<evidence type="ECO:0000256" key="7">
    <source>
        <dbReference type="ARBA" id="ARBA00031107"/>
    </source>
</evidence>
<dbReference type="PROSITE" id="PS50089">
    <property type="entry name" value="ZF_RING_2"/>
    <property type="match status" value="1"/>
</dbReference>
<evidence type="ECO:0000313" key="12">
    <source>
        <dbReference type="Proteomes" id="UP001327560"/>
    </source>
</evidence>
<keyword evidence="3 9" id="KW-0812">Transmembrane</keyword>
<reference evidence="11 12" key="1">
    <citation type="submission" date="2023-10" db="EMBL/GenBank/DDBJ databases">
        <title>Chromosome-scale genome assembly provides insights into flower coloration mechanisms of Canna indica.</title>
        <authorList>
            <person name="Li C."/>
        </authorList>
    </citation>
    <scope>NUCLEOTIDE SEQUENCE [LARGE SCALE GENOMIC DNA]</scope>
    <source>
        <tissue evidence="11">Flower</tissue>
    </source>
</reference>
<evidence type="ECO:0000256" key="8">
    <source>
        <dbReference type="PROSITE-ProRule" id="PRU00175"/>
    </source>
</evidence>
<keyword evidence="8" id="KW-0479">Metal-binding</keyword>
<name>A0AAQ3K7J3_9LILI</name>
<accession>A0AAQ3K7J3</accession>
<dbReference type="GO" id="GO:0008270">
    <property type="term" value="F:zinc ion binding"/>
    <property type="evidence" value="ECO:0007669"/>
    <property type="project" value="UniProtKB-KW"/>
</dbReference>
<dbReference type="InterPro" id="IPR010652">
    <property type="entry name" value="DUF1232"/>
</dbReference>
<dbReference type="EMBL" id="CP136893">
    <property type="protein sequence ID" value="WOL03558.1"/>
    <property type="molecule type" value="Genomic_DNA"/>
</dbReference>
<dbReference type="PANTHER" id="PTHR22894:SF5">
    <property type="entry name" value="RING-TYPE DOMAIN-CONTAINING PROTEIN"/>
    <property type="match status" value="1"/>
</dbReference>
<dbReference type="SUPFAM" id="SSF57850">
    <property type="entry name" value="RING/U-box"/>
    <property type="match status" value="1"/>
</dbReference>
<dbReference type="InterPro" id="IPR013083">
    <property type="entry name" value="Znf_RING/FYVE/PHD"/>
</dbReference>
<evidence type="ECO:0000256" key="1">
    <source>
        <dbReference type="ARBA" id="ARBA00004127"/>
    </source>
</evidence>
<dbReference type="Gene3D" id="3.30.40.10">
    <property type="entry name" value="Zinc/RING finger domain, C3HC4 (zinc finger)"/>
    <property type="match status" value="1"/>
</dbReference>